<dbReference type="GO" id="GO:0008444">
    <property type="term" value="F:CDP-diacylglycerol-glycerol-3-phosphate 3-phosphatidyltransferase activity"/>
    <property type="evidence" value="ECO:0007669"/>
    <property type="project" value="InterPro"/>
</dbReference>
<evidence type="ECO:0000256" key="2">
    <source>
        <dbReference type="ARBA" id="ARBA00010441"/>
    </source>
</evidence>
<sequence length="270" mass="29101">MRFSSIIALLLVAPALSFSSSSLPSSSLPPLPSSSQLHSVPEPPPSPPPLQATQTPPAPVTPPPGYLRRKFPTLPWLQLPDILTYIRCLSIPLFTLIYFLPHSPSFDPGLTSSLIFAIASLTDYIDGYLARRWNVCSDFGAFLDPVADKIMVGTALILTAGEFGRKLSVPTAVIIGREIGVSALREFMSGMGKRNLVKVGYLGKVKTAVTMISLTGLLVSPGPARLRFLTSSVRDKLFDVSVWGIWVSAVLTIASAVPYFTAGFKVLRES</sequence>
<dbReference type="Pfam" id="PF01066">
    <property type="entry name" value="CDP-OH_P_transf"/>
    <property type="match status" value="1"/>
</dbReference>
<feature type="compositionally biased region" description="Pro residues" evidence="12">
    <location>
        <begin position="41"/>
        <end position="62"/>
    </location>
</feature>
<dbReference type="AlphaFoldDB" id="A0A9W6Z584"/>
<keyword evidence="10" id="KW-1208">Phospholipid metabolism</keyword>
<evidence type="ECO:0000256" key="12">
    <source>
        <dbReference type="SAM" id="MobiDB-lite"/>
    </source>
</evidence>
<evidence type="ECO:0000256" key="5">
    <source>
        <dbReference type="ARBA" id="ARBA00022692"/>
    </source>
</evidence>
<dbReference type="PANTHER" id="PTHR14269:SF62">
    <property type="entry name" value="CDP-DIACYLGLYCEROL--GLYCEROL-3-PHOSPHATE 3-PHOSPHATIDYLTRANSFERASE 1, CHLOROPLASTIC"/>
    <property type="match status" value="1"/>
</dbReference>
<evidence type="ECO:0000313" key="15">
    <source>
        <dbReference type="EMBL" id="GMH48387.1"/>
    </source>
</evidence>
<dbReference type="InterPro" id="IPR043130">
    <property type="entry name" value="CDP-OH_PTrfase_TM_dom"/>
</dbReference>
<dbReference type="GO" id="GO:0046474">
    <property type="term" value="P:glycerophospholipid biosynthetic process"/>
    <property type="evidence" value="ECO:0007669"/>
    <property type="project" value="TreeGrafter"/>
</dbReference>
<evidence type="ECO:0000256" key="9">
    <source>
        <dbReference type="ARBA" id="ARBA00023209"/>
    </source>
</evidence>
<keyword evidence="3" id="KW-0444">Lipid biosynthesis</keyword>
<keyword evidence="5 13" id="KW-0812">Transmembrane</keyword>
<keyword evidence="9" id="KW-0594">Phospholipid biosynthesis</keyword>
<keyword evidence="8 13" id="KW-0472">Membrane</keyword>
<dbReference type="NCBIfam" id="TIGR00560">
    <property type="entry name" value="pgsA"/>
    <property type="match status" value="1"/>
</dbReference>
<evidence type="ECO:0000256" key="8">
    <source>
        <dbReference type="ARBA" id="ARBA00023136"/>
    </source>
</evidence>
<dbReference type="InterPro" id="IPR048254">
    <property type="entry name" value="CDP_ALCOHOL_P_TRANSF_CS"/>
</dbReference>
<organism evidence="15 16">
    <name type="scientific">Triparma laevis f. longispina</name>
    <dbReference type="NCBI Taxonomy" id="1714387"/>
    <lineage>
        <taxon>Eukaryota</taxon>
        <taxon>Sar</taxon>
        <taxon>Stramenopiles</taxon>
        <taxon>Ochrophyta</taxon>
        <taxon>Bolidophyceae</taxon>
        <taxon>Parmales</taxon>
        <taxon>Triparmaceae</taxon>
        <taxon>Triparma</taxon>
    </lineage>
</organism>
<dbReference type="PANTHER" id="PTHR14269">
    <property type="entry name" value="CDP-DIACYLGLYCEROL--GLYCEROL-3-PHOSPHATE 3-PHOSPHATIDYLTRANSFERASE-RELATED"/>
    <property type="match status" value="1"/>
</dbReference>
<evidence type="ECO:0000256" key="14">
    <source>
        <dbReference type="SAM" id="SignalP"/>
    </source>
</evidence>
<dbReference type="Proteomes" id="UP001165122">
    <property type="component" value="Unassembled WGS sequence"/>
</dbReference>
<feature type="transmembrane region" description="Helical" evidence="13">
    <location>
        <begin position="201"/>
        <end position="220"/>
    </location>
</feature>
<feature type="signal peptide" evidence="14">
    <location>
        <begin position="1"/>
        <end position="17"/>
    </location>
</feature>
<keyword evidence="16" id="KW-1185">Reference proteome</keyword>
<reference evidence="16" key="1">
    <citation type="journal article" date="2023" name="Commun. Biol.">
        <title>Genome analysis of Parmales, the sister group of diatoms, reveals the evolutionary specialization of diatoms from phago-mixotrophs to photoautotrophs.</title>
        <authorList>
            <person name="Ban H."/>
            <person name="Sato S."/>
            <person name="Yoshikawa S."/>
            <person name="Yamada K."/>
            <person name="Nakamura Y."/>
            <person name="Ichinomiya M."/>
            <person name="Sato N."/>
            <person name="Blanc-Mathieu R."/>
            <person name="Endo H."/>
            <person name="Kuwata A."/>
            <person name="Ogata H."/>
        </authorList>
    </citation>
    <scope>NUCLEOTIDE SEQUENCE [LARGE SCALE GENOMIC DNA]</scope>
    <source>
        <strain evidence="16">NIES 3700</strain>
    </source>
</reference>
<comment type="subcellular location">
    <subcellularLocation>
        <location evidence="1">Membrane</location>
        <topology evidence="1">Multi-pass membrane protein</topology>
    </subcellularLocation>
</comment>
<evidence type="ECO:0000256" key="1">
    <source>
        <dbReference type="ARBA" id="ARBA00004141"/>
    </source>
</evidence>
<feature type="chain" id="PRO_5040791736" description="CDP-diacylglycerol--glycerol-3-phosphate 3-phosphatidyltransferase" evidence="14">
    <location>
        <begin position="18"/>
        <end position="270"/>
    </location>
</feature>
<keyword evidence="7" id="KW-0443">Lipid metabolism</keyword>
<evidence type="ECO:0000256" key="10">
    <source>
        <dbReference type="ARBA" id="ARBA00023264"/>
    </source>
</evidence>
<keyword evidence="6 13" id="KW-1133">Transmembrane helix</keyword>
<evidence type="ECO:0008006" key="17">
    <source>
        <dbReference type="Google" id="ProtNLM"/>
    </source>
</evidence>
<dbReference type="OrthoDB" id="10020554at2759"/>
<dbReference type="Gene3D" id="1.20.120.1760">
    <property type="match status" value="1"/>
</dbReference>
<feature type="region of interest" description="Disordered" evidence="12">
    <location>
        <begin position="29"/>
        <end position="62"/>
    </location>
</feature>
<name>A0A9W6Z584_9STRA</name>
<dbReference type="InterPro" id="IPR050324">
    <property type="entry name" value="CDP-alcohol_PTase-I"/>
</dbReference>
<evidence type="ECO:0000313" key="16">
    <source>
        <dbReference type="Proteomes" id="UP001165122"/>
    </source>
</evidence>
<dbReference type="InterPro" id="IPR000462">
    <property type="entry name" value="CDP-OH_P_trans"/>
</dbReference>
<evidence type="ECO:0000256" key="3">
    <source>
        <dbReference type="ARBA" id="ARBA00022516"/>
    </source>
</evidence>
<feature type="transmembrane region" description="Helical" evidence="13">
    <location>
        <begin position="240"/>
        <end position="260"/>
    </location>
</feature>
<dbReference type="InterPro" id="IPR004570">
    <property type="entry name" value="Phosphatidylglycerol_P_synth"/>
</dbReference>
<keyword evidence="14" id="KW-0732">Signal</keyword>
<evidence type="ECO:0000256" key="13">
    <source>
        <dbReference type="SAM" id="Phobius"/>
    </source>
</evidence>
<dbReference type="PROSITE" id="PS00379">
    <property type="entry name" value="CDP_ALCOHOL_P_TRANSF"/>
    <property type="match status" value="1"/>
</dbReference>
<evidence type="ECO:0000256" key="4">
    <source>
        <dbReference type="ARBA" id="ARBA00022679"/>
    </source>
</evidence>
<proteinExistence type="inferred from homology"/>
<accession>A0A9W6Z584</accession>
<protein>
    <recommendedName>
        <fullName evidence="17">CDP-diacylglycerol--glycerol-3-phosphate 3-phosphatidyltransferase</fullName>
    </recommendedName>
</protein>
<gene>
    <name evidence="15" type="ORF">TrLO_g4529</name>
</gene>
<comment type="similarity">
    <text evidence="2 11">Belongs to the CDP-alcohol phosphatidyltransferase class-I family.</text>
</comment>
<keyword evidence="4 11" id="KW-0808">Transferase</keyword>
<comment type="caution">
    <text evidence="15">The sequence shown here is derived from an EMBL/GenBank/DDBJ whole genome shotgun (WGS) entry which is preliminary data.</text>
</comment>
<dbReference type="EMBL" id="BRXW01000367">
    <property type="protein sequence ID" value="GMH48387.1"/>
    <property type="molecule type" value="Genomic_DNA"/>
</dbReference>
<evidence type="ECO:0000256" key="7">
    <source>
        <dbReference type="ARBA" id="ARBA00023098"/>
    </source>
</evidence>
<evidence type="ECO:0000256" key="11">
    <source>
        <dbReference type="RuleBase" id="RU003750"/>
    </source>
</evidence>
<dbReference type="GO" id="GO:0016020">
    <property type="term" value="C:membrane"/>
    <property type="evidence" value="ECO:0007669"/>
    <property type="project" value="UniProtKB-SubCell"/>
</dbReference>
<evidence type="ECO:0000256" key="6">
    <source>
        <dbReference type="ARBA" id="ARBA00022989"/>
    </source>
</evidence>